<feature type="signal peptide" evidence="1">
    <location>
        <begin position="1"/>
        <end position="26"/>
    </location>
</feature>
<protein>
    <recommendedName>
        <fullName evidence="4">Secreted protein</fullName>
    </recommendedName>
</protein>
<dbReference type="Proteomes" id="UP000555564">
    <property type="component" value="Unassembled WGS sequence"/>
</dbReference>
<keyword evidence="3" id="KW-1185">Reference proteome</keyword>
<evidence type="ECO:0000313" key="3">
    <source>
        <dbReference type="Proteomes" id="UP000555564"/>
    </source>
</evidence>
<evidence type="ECO:0008006" key="4">
    <source>
        <dbReference type="Google" id="ProtNLM"/>
    </source>
</evidence>
<accession>A0A7X0I8Q7</accession>
<sequence>MNRSIRNILGLAAASAIIAVGVPAVAASASAATAPASSTSFDFDDHWGSYYSKWWNHSSRAKAKGQVWEDHDGDIHVSGKLYDKSTPWWLCGYVQVKFENEDGDESTYWAKKCGSSGYRSFHFSESDVDSAQVRVCYWNEHQDKKQYCGRWNYVFEADEE</sequence>
<comment type="caution">
    <text evidence="2">The sequence shown here is derived from an EMBL/GenBank/DDBJ whole genome shotgun (WGS) entry which is preliminary data.</text>
</comment>
<feature type="chain" id="PRO_5030658149" description="Secreted protein" evidence="1">
    <location>
        <begin position="27"/>
        <end position="160"/>
    </location>
</feature>
<gene>
    <name evidence="2" type="ORF">BJ992_000117</name>
</gene>
<dbReference type="EMBL" id="JACHIU010000001">
    <property type="protein sequence ID" value="MBB6470686.1"/>
    <property type="molecule type" value="Genomic_DNA"/>
</dbReference>
<reference evidence="2 3" key="1">
    <citation type="submission" date="2020-08" db="EMBL/GenBank/DDBJ databases">
        <title>Sequencing the genomes of 1000 actinobacteria strains.</title>
        <authorList>
            <person name="Klenk H.-P."/>
        </authorList>
    </citation>
    <scope>NUCLEOTIDE SEQUENCE [LARGE SCALE GENOMIC DNA]</scope>
    <source>
        <strain evidence="2 3">DSM 44936</strain>
    </source>
</reference>
<evidence type="ECO:0000256" key="1">
    <source>
        <dbReference type="SAM" id="SignalP"/>
    </source>
</evidence>
<dbReference type="RefSeq" id="WP_184977999.1">
    <property type="nucleotide sequence ID" value="NZ_BAAALO010000006.1"/>
</dbReference>
<proteinExistence type="predicted"/>
<evidence type="ECO:0000313" key="2">
    <source>
        <dbReference type="EMBL" id="MBB6470686.1"/>
    </source>
</evidence>
<keyword evidence="1" id="KW-0732">Signal</keyword>
<dbReference type="AlphaFoldDB" id="A0A7X0I8Q7"/>
<name>A0A7X0I8Q7_9ACTN</name>
<organism evidence="2 3">
    <name type="scientific">Sphaerisporangium rubeum</name>
    <dbReference type="NCBI Taxonomy" id="321317"/>
    <lineage>
        <taxon>Bacteria</taxon>
        <taxon>Bacillati</taxon>
        <taxon>Actinomycetota</taxon>
        <taxon>Actinomycetes</taxon>
        <taxon>Streptosporangiales</taxon>
        <taxon>Streptosporangiaceae</taxon>
        <taxon>Sphaerisporangium</taxon>
    </lineage>
</organism>